<evidence type="ECO:0000313" key="2">
    <source>
        <dbReference type="EMBL" id="RMX46603.1"/>
    </source>
</evidence>
<keyword evidence="3" id="KW-1185">Reference proteome</keyword>
<dbReference type="EMBL" id="RCHS01002649">
    <property type="protein sequence ID" value="RMX46603.1"/>
    <property type="molecule type" value="Genomic_DNA"/>
</dbReference>
<dbReference type="Proteomes" id="UP000275408">
    <property type="component" value="Unassembled WGS sequence"/>
</dbReference>
<feature type="region of interest" description="Disordered" evidence="1">
    <location>
        <begin position="79"/>
        <end position="109"/>
    </location>
</feature>
<feature type="compositionally biased region" description="Polar residues" evidence="1">
    <location>
        <begin position="90"/>
        <end position="99"/>
    </location>
</feature>
<feature type="region of interest" description="Disordered" evidence="1">
    <location>
        <begin position="23"/>
        <end position="67"/>
    </location>
</feature>
<protein>
    <submittedName>
        <fullName evidence="2">Uncharacterized protein</fullName>
    </submittedName>
</protein>
<name>A0A3M6TYY2_POCDA</name>
<feature type="compositionally biased region" description="Polar residues" evidence="1">
    <location>
        <begin position="30"/>
        <end position="53"/>
    </location>
</feature>
<proteinExistence type="predicted"/>
<accession>A0A3M6TYY2</accession>
<organism evidence="2 3">
    <name type="scientific">Pocillopora damicornis</name>
    <name type="common">Cauliflower coral</name>
    <name type="synonym">Millepora damicornis</name>
    <dbReference type="NCBI Taxonomy" id="46731"/>
    <lineage>
        <taxon>Eukaryota</taxon>
        <taxon>Metazoa</taxon>
        <taxon>Cnidaria</taxon>
        <taxon>Anthozoa</taxon>
        <taxon>Hexacorallia</taxon>
        <taxon>Scleractinia</taxon>
        <taxon>Astrocoeniina</taxon>
        <taxon>Pocilloporidae</taxon>
        <taxon>Pocillopora</taxon>
    </lineage>
</organism>
<gene>
    <name evidence="2" type="ORF">pdam_00025347</name>
</gene>
<sequence length="201" mass="22681">MEHCRSSWCRYCRGAHINSWEVGDPPSDIETITSEIPVSTEVESMDQTAGPSQEQRRRESPETTEDEFVLPRSRMQFRDEIGSEGDPNSDILSPSSQESLVGVETSHEWQPAPQVEHQLRYLKSYLMESTDGRISPVRSQCKSDVMTISSSSQRYYRKKASQAVNTVLNAIALGNLSWLLQKLSKSTIADELSLLLLKRTS</sequence>
<comment type="caution">
    <text evidence="2">The sequence shown here is derived from an EMBL/GenBank/DDBJ whole genome shotgun (WGS) entry which is preliminary data.</text>
</comment>
<evidence type="ECO:0000256" key="1">
    <source>
        <dbReference type="SAM" id="MobiDB-lite"/>
    </source>
</evidence>
<evidence type="ECO:0000313" key="3">
    <source>
        <dbReference type="Proteomes" id="UP000275408"/>
    </source>
</evidence>
<reference evidence="2 3" key="1">
    <citation type="journal article" date="2018" name="Sci. Rep.">
        <title>Comparative analysis of the Pocillopora damicornis genome highlights role of immune system in coral evolution.</title>
        <authorList>
            <person name="Cunning R."/>
            <person name="Bay R.A."/>
            <person name="Gillette P."/>
            <person name="Baker A.C."/>
            <person name="Traylor-Knowles N."/>
        </authorList>
    </citation>
    <scope>NUCLEOTIDE SEQUENCE [LARGE SCALE GENOMIC DNA]</scope>
    <source>
        <strain evidence="2">RSMAS</strain>
        <tissue evidence="2">Whole animal</tissue>
    </source>
</reference>
<dbReference type="AlphaFoldDB" id="A0A3M6TYY2"/>